<keyword evidence="5" id="KW-0456">Lyase</keyword>
<evidence type="ECO:0000313" key="5">
    <source>
        <dbReference type="EMBL" id="CAA9479923.1"/>
    </source>
</evidence>
<dbReference type="SMART" id="SM00922">
    <property type="entry name" value="MR_MLE"/>
    <property type="match status" value="1"/>
</dbReference>
<dbReference type="Pfam" id="PF02746">
    <property type="entry name" value="MR_MLE_N"/>
    <property type="match status" value="1"/>
</dbReference>
<dbReference type="GO" id="GO:0043748">
    <property type="term" value="F:O-succinylbenzoate synthase activity"/>
    <property type="evidence" value="ECO:0007669"/>
    <property type="project" value="UniProtKB-EC"/>
</dbReference>
<dbReference type="InterPro" id="IPR013342">
    <property type="entry name" value="Mandelate_racemase_C"/>
</dbReference>
<dbReference type="SFLD" id="SFLDG00180">
    <property type="entry name" value="muconate_cycloisomerase"/>
    <property type="match status" value="1"/>
</dbReference>
<protein>
    <submittedName>
        <fullName evidence="5">O-succinylbenzoate synthase</fullName>
        <ecNumber evidence="5">4.2.1.113</ecNumber>
    </submittedName>
</protein>
<dbReference type="PANTHER" id="PTHR48073:SF2">
    <property type="entry name" value="O-SUCCINYLBENZOATE SYNTHASE"/>
    <property type="match status" value="1"/>
</dbReference>
<dbReference type="Pfam" id="PF13378">
    <property type="entry name" value="MR_MLE_C"/>
    <property type="match status" value="1"/>
</dbReference>
<dbReference type="AlphaFoldDB" id="A0A6J4RR77"/>
<keyword evidence="2" id="KW-0479">Metal-binding</keyword>
<dbReference type="Gene3D" id="3.20.20.120">
    <property type="entry name" value="Enolase-like C-terminal domain"/>
    <property type="match status" value="1"/>
</dbReference>
<reference evidence="5" key="1">
    <citation type="submission" date="2020-02" db="EMBL/GenBank/DDBJ databases">
        <authorList>
            <person name="Meier V. D."/>
        </authorList>
    </citation>
    <scope>NUCLEOTIDE SEQUENCE</scope>
    <source>
        <strain evidence="5">AVDCRST_MAG30</strain>
    </source>
</reference>
<dbReference type="InterPro" id="IPR036849">
    <property type="entry name" value="Enolase-like_C_sf"/>
</dbReference>
<keyword evidence="3" id="KW-0413">Isomerase</keyword>
<gene>
    <name evidence="5" type="ORF">AVDCRST_MAG30-738</name>
</gene>
<dbReference type="SUPFAM" id="SSF54826">
    <property type="entry name" value="Enolase N-terminal domain-like"/>
    <property type="match status" value="1"/>
</dbReference>
<sequence>MRLAVQPLTLRLREPLVTAYGTVSERELLIARLDGGDGLVGIGEAAPLESYDGVPLAAVRAALDAYARVLEGIEEPEAALEACRAERDLPQALSAIDLALWDLAGKRAGRPVAELLSVEAARSVEVNATIGAEDRAGAAAAAAAAVAADFDTLKVKVGVGDDAGRLAAVRAAAGPRVAIRIDANGAWDVEEAVAHLRALAPVGLELAEEPVHGVERLRAVRAEVDVPLAMDETAAEPDAAGSGATDAVCLKLARCGGISGVLRDAAAARAAGSTVYLASTYDGPVGIAAGVHAAAGLSAGGWMPAHGLATLGAFAGEVAGPRAVRGAIRVPRGPGLGAGD</sequence>
<comment type="similarity">
    <text evidence="1">Belongs to the mandelate racemase/muconate lactonizing enzyme family.</text>
</comment>
<organism evidence="5">
    <name type="scientific">uncultured Solirubrobacteraceae bacterium</name>
    <dbReference type="NCBI Taxonomy" id="1162706"/>
    <lineage>
        <taxon>Bacteria</taxon>
        <taxon>Bacillati</taxon>
        <taxon>Actinomycetota</taxon>
        <taxon>Thermoleophilia</taxon>
        <taxon>Solirubrobacterales</taxon>
        <taxon>Solirubrobacteraceae</taxon>
        <taxon>environmental samples</taxon>
    </lineage>
</organism>
<evidence type="ECO:0000256" key="3">
    <source>
        <dbReference type="ARBA" id="ARBA00023235"/>
    </source>
</evidence>
<dbReference type="PANTHER" id="PTHR48073">
    <property type="entry name" value="O-SUCCINYLBENZOATE SYNTHASE-RELATED"/>
    <property type="match status" value="1"/>
</dbReference>
<dbReference type="SUPFAM" id="SSF51604">
    <property type="entry name" value="Enolase C-terminal domain-like"/>
    <property type="match status" value="1"/>
</dbReference>
<dbReference type="EC" id="4.2.1.113" evidence="5"/>
<dbReference type="GO" id="GO:0016854">
    <property type="term" value="F:racemase and epimerase activity"/>
    <property type="evidence" value="ECO:0007669"/>
    <property type="project" value="UniProtKB-ARBA"/>
</dbReference>
<dbReference type="InterPro" id="IPR029065">
    <property type="entry name" value="Enolase_C-like"/>
</dbReference>
<name>A0A6J4RR77_9ACTN</name>
<feature type="domain" description="Mandelate racemase/muconate lactonizing enzyme C-terminal" evidence="4">
    <location>
        <begin position="136"/>
        <end position="227"/>
    </location>
</feature>
<evidence type="ECO:0000259" key="4">
    <source>
        <dbReference type="SMART" id="SM00922"/>
    </source>
</evidence>
<dbReference type="Gene3D" id="3.30.390.10">
    <property type="entry name" value="Enolase-like, N-terminal domain"/>
    <property type="match status" value="1"/>
</dbReference>
<dbReference type="GO" id="GO:0046872">
    <property type="term" value="F:metal ion binding"/>
    <property type="evidence" value="ECO:0007669"/>
    <property type="project" value="UniProtKB-KW"/>
</dbReference>
<evidence type="ECO:0000256" key="2">
    <source>
        <dbReference type="ARBA" id="ARBA00022723"/>
    </source>
</evidence>
<proteinExistence type="inferred from homology"/>
<dbReference type="EMBL" id="CADCVS010000122">
    <property type="protein sequence ID" value="CAA9479923.1"/>
    <property type="molecule type" value="Genomic_DNA"/>
</dbReference>
<evidence type="ECO:0000256" key="1">
    <source>
        <dbReference type="ARBA" id="ARBA00008031"/>
    </source>
</evidence>
<dbReference type="SFLD" id="SFLDF00009">
    <property type="entry name" value="o-succinylbenzoate_synthase"/>
    <property type="match status" value="1"/>
</dbReference>
<dbReference type="InterPro" id="IPR013341">
    <property type="entry name" value="Mandelate_racemase_N_dom"/>
</dbReference>
<accession>A0A6J4RR77</accession>
<dbReference type="SFLD" id="SFLDS00001">
    <property type="entry name" value="Enolase"/>
    <property type="match status" value="1"/>
</dbReference>
<dbReference type="InterPro" id="IPR029017">
    <property type="entry name" value="Enolase-like_N"/>
</dbReference>